<evidence type="ECO:0000313" key="3">
    <source>
        <dbReference type="WBParaSite" id="ACRNAN_Path_1343.g5268.t1"/>
    </source>
</evidence>
<feature type="signal peptide" evidence="1">
    <location>
        <begin position="1"/>
        <end position="21"/>
    </location>
</feature>
<evidence type="ECO:0000256" key="1">
    <source>
        <dbReference type="SAM" id="SignalP"/>
    </source>
</evidence>
<feature type="chain" id="PRO_5037426043" evidence="1">
    <location>
        <begin position="22"/>
        <end position="89"/>
    </location>
</feature>
<reference evidence="3" key="1">
    <citation type="submission" date="2022-11" db="UniProtKB">
        <authorList>
            <consortium name="WormBaseParasite"/>
        </authorList>
    </citation>
    <scope>IDENTIFICATION</scope>
</reference>
<proteinExistence type="predicted"/>
<accession>A0A914BZN0</accession>
<dbReference type="Proteomes" id="UP000887540">
    <property type="component" value="Unplaced"/>
</dbReference>
<dbReference type="WBParaSite" id="ACRNAN_Path_1343.g5268.t1">
    <property type="protein sequence ID" value="ACRNAN_Path_1343.g5268.t1"/>
    <property type="gene ID" value="ACRNAN_Path_1343.g5268"/>
</dbReference>
<evidence type="ECO:0000313" key="2">
    <source>
        <dbReference type="Proteomes" id="UP000887540"/>
    </source>
</evidence>
<keyword evidence="2" id="KW-1185">Reference proteome</keyword>
<name>A0A914BZN0_9BILA</name>
<dbReference type="AlphaFoldDB" id="A0A914BZN0"/>
<organism evidence="2 3">
    <name type="scientific">Acrobeloides nanus</name>
    <dbReference type="NCBI Taxonomy" id="290746"/>
    <lineage>
        <taxon>Eukaryota</taxon>
        <taxon>Metazoa</taxon>
        <taxon>Ecdysozoa</taxon>
        <taxon>Nematoda</taxon>
        <taxon>Chromadorea</taxon>
        <taxon>Rhabditida</taxon>
        <taxon>Tylenchina</taxon>
        <taxon>Cephalobomorpha</taxon>
        <taxon>Cephaloboidea</taxon>
        <taxon>Cephalobidae</taxon>
        <taxon>Acrobeloides</taxon>
    </lineage>
</organism>
<keyword evidence="1" id="KW-0732">Signal</keyword>
<protein>
    <submittedName>
        <fullName evidence="3">Uncharacterized protein</fullName>
    </submittedName>
</protein>
<sequence length="89" mass="10299">MSNSMLIRIFLCMLTIMISVASVYENNNNAENHNLEDKFHSFYPYSRFSSYIAQPEVDSNNLRLKKWATQLRYGKRGGPSGWASQVRFG</sequence>